<dbReference type="Proteomes" id="UP000826661">
    <property type="component" value="Chromosome VII"/>
</dbReference>
<organism evidence="5 6">
    <name type="scientific">Trichoderma simmonsii</name>
    <dbReference type="NCBI Taxonomy" id="1491479"/>
    <lineage>
        <taxon>Eukaryota</taxon>
        <taxon>Fungi</taxon>
        <taxon>Dikarya</taxon>
        <taxon>Ascomycota</taxon>
        <taxon>Pezizomycotina</taxon>
        <taxon>Sordariomycetes</taxon>
        <taxon>Hypocreomycetidae</taxon>
        <taxon>Hypocreales</taxon>
        <taxon>Hypocreaceae</taxon>
        <taxon>Trichoderma</taxon>
    </lineage>
</organism>
<feature type="domain" description="Xylanolytic transcriptional activator regulatory" evidence="4">
    <location>
        <begin position="212"/>
        <end position="287"/>
    </location>
</feature>
<dbReference type="GO" id="GO:0006351">
    <property type="term" value="P:DNA-templated transcription"/>
    <property type="evidence" value="ECO:0007669"/>
    <property type="project" value="InterPro"/>
</dbReference>
<accession>A0A8G0LTZ5</accession>
<protein>
    <submittedName>
        <fullName evidence="5">Zn(2)-C6 fungal-type domain-containing protein</fullName>
    </submittedName>
</protein>
<sequence>MSLAENGGINLSDLQFHGPSSSEYGLNMAQVMLRRSKGPDISITAVGHQNYSGTDEMATITEELNNNDSWGSGDVFHQPLDAPCTVPVHRLLSKADTFRLLQVYQEVIGNFYPILDLQSLGEEAGRLHDWGGIDLGLRRGNSSHVDNDSMLVLNLVCSIALTAETTGISKIAQVFYESAQSAIQTNVTARKLQIRDVVLSIYHYFSDDIRLAWRLCGIAGRMVMELGIHRWEIFHQLFNVPSQRDKVSSTLWTIVVLDRQWSCALGIPQNFQESDFDKRVPVPVSTVIINEEHISDAS</sequence>
<dbReference type="GO" id="GO:0000981">
    <property type="term" value="F:DNA-binding transcription factor activity, RNA polymerase II-specific"/>
    <property type="evidence" value="ECO:0007669"/>
    <property type="project" value="TreeGrafter"/>
</dbReference>
<dbReference type="EMBL" id="CP075870">
    <property type="protein sequence ID" value="QYT06430.1"/>
    <property type="molecule type" value="Genomic_DNA"/>
</dbReference>
<keyword evidence="3" id="KW-0539">Nucleus</keyword>
<keyword evidence="6" id="KW-1185">Reference proteome</keyword>
<evidence type="ECO:0000313" key="5">
    <source>
        <dbReference type="EMBL" id="QYT06430.1"/>
    </source>
</evidence>
<reference evidence="5 6" key="1">
    <citation type="journal article" date="2021" name="BMC Genomics">
        <title>Telomere-to-telomere genome assembly of asparaginase-producing Trichoderma simmonsii.</title>
        <authorList>
            <person name="Chung D."/>
            <person name="Kwon Y.M."/>
            <person name="Yang Y."/>
        </authorList>
    </citation>
    <scope>NUCLEOTIDE SEQUENCE [LARGE SCALE GENOMIC DNA]</scope>
    <source>
        <strain evidence="5 6">GH-Sj1</strain>
    </source>
</reference>
<dbReference type="AlphaFoldDB" id="A0A8G0LTZ5"/>
<dbReference type="PANTHER" id="PTHR47424:SF5">
    <property type="entry name" value="ZN(II)2CYS6 TRANSCRIPTION FACTOR (EUROFUNG)"/>
    <property type="match status" value="1"/>
</dbReference>
<dbReference type="Pfam" id="PF04082">
    <property type="entry name" value="Fungal_trans"/>
    <property type="match status" value="1"/>
</dbReference>
<evidence type="ECO:0000256" key="1">
    <source>
        <dbReference type="ARBA" id="ARBA00023015"/>
    </source>
</evidence>
<proteinExistence type="predicted"/>
<dbReference type="PANTHER" id="PTHR47424">
    <property type="entry name" value="REGULATORY PROTEIN GAL4"/>
    <property type="match status" value="1"/>
</dbReference>
<evidence type="ECO:0000256" key="2">
    <source>
        <dbReference type="ARBA" id="ARBA00023163"/>
    </source>
</evidence>
<evidence type="ECO:0000259" key="4">
    <source>
        <dbReference type="SMART" id="SM00906"/>
    </source>
</evidence>
<gene>
    <name evidence="5" type="ORF">H0G86_013280</name>
</gene>
<dbReference type="CDD" id="cd12148">
    <property type="entry name" value="fungal_TF_MHR"/>
    <property type="match status" value="1"/>
</dbReference>
<dbReference type="GO" id="GO:0008270">
    <property type="term" value="F:zinc ion binding"/>
    <property type="evidence" value="ECO:0007669"/>
    <property type="project" value="InterPro"/>
</dbReference>
<dbReference type="GO" id="GO:0000435">
    <property type="term" value="P:positive regulation of transcription from RNA polymerase II promoter by galactose"/>
    <property type="evidence" value="ECO:0007669"/>
    <property type="project" value="TreeGrafter"/>
</dbReference>
<dbReference type="InterPro" id="IPR051127">
    <property type="entry name" value="Fungal_SecMet_Regulators"/>
</dbReference>
<keyword evidence="1" id="KW-0805">Transcription regulation</keyword>
<dbReference type="SMART" id="SM00906">
    <property type="entry name" value="Fungal_trans"/>
    <property type="match status" value="1"/>
</dbReference>
<evidence type="ECO:0000256" key="3">
    <source>
        <dbReference type="ARBA" id="ARBA00023242"/>
    </source>
</evidence>
<evidence type="ECO:0000313" key="6">
    <source>
        <dbReference type="Proteomes" id="UP000826661"/>
    </source>
</evidence>
<dbReference type="GO" id="GO:0005634">
    <property type="term" value="C:nucleus"/>
    <property type="evidence" value="ECO:0007669"/>
    <property type="project" value="TreeGrafter"/>
</dbReference>
<dbReference type="GO" id="GO:0000978">
    <property type="term" value="F:RNA polymerase II cis-regulatory region sequence-specific DNA binding"/>
    <property type="evidence" value="ECO:0007669"/>
    <property type="project" value="TreeGrafter"/>
</dbReference>
<name>A0A8G0LTZ5_9HYPO</name>
<dbReference type="InterPro" id="IPR007219">
    <property type="entry name" value="XnlR_reg_dom"/>
</dbReference>
<keyword evidence="2" id="KW-0804">Transcription</keyword>